<dbReference type="Gene3D" id="3.40.630.10">
    <property type="entry name" value="Zn peptidases"/>
    <property type="match status" value="1"/>
</dbReference>
<evidence type="ECO:0000256" key="8">
    <source>
        <dbReference type="ARBA" id="ARBA00022729"/>
    </source>
</evidence>
<keyword evidence="8 15" id="KW-0732">Signal</keyword>
<feature type="chain" id="PRO_5043968231" description="Peptidase M14 domain-containing protein" evidence="15">
    <location>
        <begin position="20"/>
        <end position="446"/>
    </location>
</feature>
<evidence type="ECO:0000256" key="14">
    <source>
        <dbReference type="PROSITE-ProRule" id="PRU01379"/>
    </source>
</evidence>
<accession>A0AAW1D6W5</accession>
<evidence type="ECO:0000313" key="18">
    <source>
        <dbReference type="Proteomes" id="UP001461498"/>
    </source>
</evidence>
<comment type="similarity">
    <text evidence="3 14">Belongs to the peptidase M14 family.</text>
</comment>
<evidence type="ECO:0000256" key="6">
    <source>
        <dbReference type="ARBA" id="ARBA00022670"/>
    </source>
</evidence>
<keyword evidence="4" id="KW-0964">Secreted</keyword>
<dbReference type="SUPFAM" id="SSF53187">
    <property type="entry name" value="Zn-dependent exopeptidases"/>
    <property type="match status" value="1"/>
</dbReference>
<keyword evidence="6" id="KW-0645">Protease</keyword>
<dbReference type="InterPro" id="IPR036990">
    <property type="entry name" value="M14A-like_propep"/>
</dbReference>
<keyword evidence="12" id="KW-1015">Disulfide bond</keyword>
<evidence type="ECO:0000256" key="4">
    <source>
        <dbReference type="ARBA" id="ARBA00022525"/>
    </source>
</evidence>
<dbReference type="PANTHER" id="PTHR11705:SF91">
    <property type="entry name" value="FI01817P-RELATED"/>
    <property type="match status" value="1"/>
</dbReference>
<evidence type="ECO:0000256" key="2">
    <source>
        <dbReference type="ARBA" id="ARBA00004613"/>
    </source>
</evidence>
<comment type="cofactor">
    <cofactor evidence="1">
        <name>Zn(2+)</name>
        <dbReference type="ChEBI" id="CHEBI:29105"/>
    </cofactor>
</comment>
<dbReference type="PROSITE" id="PS52035">
    <property type="entry name" value="PEPTIDASE_M14"/>
    <property type="match status" value="1"/>
</dbReference>
<proteinExistence type="inferred from homology"/>
<keyword evidence="10" id="KW-0862">Zinc</keyword>
<evidence type="ECO:0000256" key="9">
    <source>
        <dbReference type="ARBA" id="ARBA00022801"/>
    </source>
</evidence>
<gene>
    <name evidence="17" type="ORF">O3M35_008607</name>
</gene>
<dbReference type="Pfam" id="PF02244">
    <property type="entry name" value="Propep_M14"/>
    <property type="match status" value="1"/>
</dbReference>
<evidence type="ECO:0000256" key="10">
    <source>
        <dbReference type="ARBA" id="ARBA00022833"/>
    </source>
</evidence>
<keyword evidence="11" id="KW-0482">Metalloprotease</keyword>
<dbReference type="GO" id="GO:0005615">
    <property type="term" value="C:extracellular space"/>
    <property type="evidence" value="ECO:0007669"/>
    <property type="project" value="TreeGrafter"/>
</dbReference>
<dbReference type="GO" id="GO:0006508">
    <property type="term" value="P:proteolysis"/>
    <property type="evidence" value="ECO:0007669"/>
    <property type="project" value="UniProtKB-KW"/>
</dbReference>
<dbReference type="EMBL" id="JAPXFL010000005">
    <property type="protein sequence ID" value="KAK9506728.1"/>
    <property type="molecule type" value="Genomic_DNA"/>
</dbReference>
<protein>
    <recommendedName>
        <fullName evidence="16">Peptidase M14 domain-containing protein</fullName>
    </recommendedName>
</protein>
<keyword evidence="5" id="KW-0121">Carboxypeptidase</keyword>
<name>A0AAW1D6W5_9HEMI</name>
<comment type="function">
    <text evidence="13">Involved in the digestion of the blood meal.</text>
</comment>
<dbReference type="GO" id="GO:0008270">
    <property type="term" value="F:zinc ion binding"/>
    <property type="evidence" value="ECO:0007669"/>
    <property type="project" value="InterPro"/>
</dbReference>
<dbReference type="InterPro" id="IPR057246">
    <property type="entry name" value="CARBOXYPEPT_ZN_1"/>
</dbReference>
<comment type="subcellular location">
    <subcellularLocation>
        <location evidence="2">Secreted</location>
    </subcellularLocation>
</comment>
<dbReference type="PROSITE" id="PS00132">
    <property type="entry name" value="CARBOXYPEPT_ZN_1"/>
    <property type="match status" value="1"/>
</dbReference>
<dbReference type="SMART" id="SM00631">
    <property type="entry name" value="Zn_pept"/>
    <property type="match status" value="1"/>
</dbReference>
<dbReference type="GO" id="GO:0004181">
    <property type="term" value="F:metallocarboxypeptidase activity"/>
    <property type="evidence" value="ECO:0007669"/>
    <property type="project" value="InterPro"/>
</dbReference>
<evidence type="ECO:0000256" key="15">
    <source>
        <dbReference type="SAM" id="SignalP"/>
    </source>
</evidence>
<dbReference type="PANTHER" id="PTHR11705">
    <property type="entry name" value="PROTEASE FAMILY M14 CARBOXYPEPTIDASE A,B"/>
    <property type="match status" value="1"/>
</dbReference>
<keyword evidence="18" id="KW-1185">Reference proteome</keyword>
<evidence type="ECO:0000256" key="13">
    <source>
        <dbReference type="ARBA" id="ARBA00057299"/>
    </source>
</evidence>
<dbReference type="Pfam" id="PF00246">
    <property type="entry name" value="Peptidase_M14"/>
    <property type="match status" value="1"/>
</dbReference>
<dbReference type="FunFam" id="3.40.630.10:FF:000040">
    <property type="entry name" value="zinc carboxypeptidase"/>
    <property type="match status" value="1"/>
</dbReference>
<feature type="active site" description="Proton donor/acceptor" evidence="14">
    <location>
        <position position="408"/>
    </location>
</feature>
<dbReference type="PRINTS" id="PR00765">
    <property type="entry name" value="CRBOXYPTASEA"/>
</dbReference>
<keyword evidence="7" id="KW-0479">Metal-binding</keyword>
<evidence type="ECO:0000256" key="11">
    <source>
        <dbReference type="ARBA" id="ARBA00023049"/>
    </source>
</evidence>
<dbReference type="Gene3D" id="3.30.70.340">
    <property type="entry name" value="Metallocarboxypeptidase-like"/>
    <property type="match status" value="1"/>
</dbReference>
<dbReference type="AlphaFoldDB" id="A0AAW1D6W5"/>
<dbReference type="SUPFAM" id="SSF54897">
    <property type="entry name" value="Protease propeptides/inhibitors"/>
    <property type="match status" value="1"/>
</dbReference>
<reference evidence="17 18" key="1">
    <citation type="submission" date="2022-12" db="EMBL/GenBank/DDBJ databases">
        <title>Chromosome-level genome assembly of true bugs.</title>
        <authorList>
            <person name="Ma L."/>
            <person name="Li H."/>
        </authorList>
    </citation>
    <scope>NUCLEOTIDE SEQUENCE [LARGE SCALE GENOMIC DNA]</scope>
    <source>
        <strain evidence="17">Lab_2022b</strain>
    </source>
</reference>
<dbReference type="CDD" id="cd03860">
    <property type="entry name" value="M14_CP_A-B_like"/>
    <property type="match status" value="1"/>
</dbReference>
<dbReference type="Proteomes" id="UP001461498">
    <property type="component" value="Unassembled WGS sequence"/>
</dbReference>
<evidence type="ECO:0000256" key="1">
    <source>
        <dbReference type="ARBA" id="ARBA00001947"/>
    </source>
</evidence>
<evidence type="ECO:0000256" key="3">
    <source>
        <dbReference type="ARBA" id="ARBA00005988"/>
    </source>
</evidence>
<evidence type="ECO:0000313" key="17">
    <source>
        <dbReference type="EMBL" id="KAK9506728.1"/>
    </source>
</evidence>
<evidence type="ECO:0000256" key="12">
    <source>
        <dbReference type="ARBA" id="ARBA00023157"/>
    </source>
</evidence>
<evidence type="ECO:0000259" key="16">
    <source>
        <dbReference type="PROSITE" id="PS52035"/>
    </source>
</evidence>
<feature type="signal peptide" evidence="15">
    <location>
        <begin position="1"/>
        <end position="19"/>
    </location>
</feature>
<sequence length="446" mass="49875">MKSVKYLLVLLVIVNSGLCRPSDDEEIINISEDEDNNSTSKSDTRDEIIEQKVSYNGAQVLNIQSDNVKEIVDQLLKEGDAEQWRSNTTHADLFVSKDKASKIKSYLANKNVQYRIVIENVQDAIDSENPHEDEDEDLEGRKGHKMTWRSYHRLADIYGYLDYLAETYPDLVSVGSVGRSVENREIKFIKISSGQPNAKKFWLDGGIHAREWISPATVTYIISELVENRNSHLSVIDGIDFYIVPVVNPDGYEYTHVGQRLWRKNRSKGNYFCPGTDLNRNWGYKWGGQGTSGDNCREIFRGTGPFSEPETRAVSNFILNNKANMKAFVTFHSYGQYILIPFGYQAGVLPSDYNELERVGRKAAMAMRLSSGASYTVGNSATLLYAASGGADDWAKGAAGIKYAYTIELRDQGSYGFVLPASYIIPTGKEALAAIKAIATTIKKEN</sequence>
<feature type="domain" description="Peptidase M14" evidence="16">
    <location>
        <begin position="150"/>
        <end position="442"/>
    </location>
</feature>
<organism evidence="17 18">
    <name type="scientific">Rhynocoris fuscipes</name>
    <dbReference type="NCBI Taxonomy" id="488301"/>
    <lineage>
        <taxon>Eukaryota</taxon>
        <taxon>Metazoa</taxon>
        <taxon>Ecdysozoa</taxon>
        <taxon>Arthropoda</taxon>
        <taxon>Hexapoda</taxon>
        <taxon>Insecta</taxon>
        <taxon>Pterygota</taxon>
        <taxon>Neoptera</taxon>
        <taxon>Paraneoptera</taxon>
        <taxon>Hemiptera</taxon>
        <taxon>Heteroptera</taxon>
        <taxon>Panheteroptera</taxon>
        <taxon>Cimicomorpha</taxon>
        <taxon>Reduviidae</taxon>
        <taxon>Harpactorinae</taxon>
        <taxon>Harpactorini</taxon>
        <taxon>Rhynocoris</taxon>
    </lineage>
</organism>
<comment type="caution">
    <text evidence="17">The sequence shown here is derived from an EMBL/GenBank/DDBJ whole genome shotgun (WGS) entry which is preliminary data.</text>
</comment>
<keyword evidence="9" id="KW-0378">Hydrolase</keyword>
<dbReference type="InterPro" id="IPR003146">
    <property type="entry name" value="M14A_act_pep"/>
</dbReference>
<evidence type="ECO:0000256" key="7">
    <source>
        <dbReference type="ARBA" id="ARBA00022723"/>
    </source>
</evidence>
<dbReference type="InterPro" id="IPR000834">
    <property type="entry name" value="Peptidase_M14"/>
</dbReference>
<evidence type="ECO:0000256" key="5">
    <source>
        <dbReference type="ARBA" id="ARBA00022645"/>
    </source>
</evidence>